<sequence>MQTTINAPWGVTSYGAASVQAAPDLARIRLGIEQTEDSPQQAFTAARAAISRLRETIRSHGVPDGRVSASRLNLQTAWSGYGAERKFLGYRCHATFAIDYRDLESLEPFLIAAVEAGANELDGVDFDVSNKPELRARARTAAVQAARAKAELYAQAAGVRLGPVLHIEDVDPDSPGAGRYRGHSDPDNASDADLAPGSVVVSAAVVLGWAITAS</sequence>
<keyword evidence="3" id="KW-1185">Reference proteome</keyword>
<evidence type="ECO:0000313" key="2">
    <source>
        <dbReference type="EMBL" id="WUT87364.1"/>
    </source>
</evidence>
<dbReference type="Pfam" id="PF04402">
    <property type="entry name" value="SIMPL"/>
    <property type="match status" value="1"/>
</dbReference>
<dbReference type="Proteomes" id="UP001432060">
    <property type="component" value="Chromosome"/>
</dbReference>
<name>A0ABZ1XV32_9ACTN</name>
<evidence type="ECO:0000256" key="1">
    <source>
        <dbReference type="SAM" id="MobiDB-lite"/>
    </source>
</evidence>
<evidence type="ECO:0000313" key="3">
    <source>
        <dbReference type="Proteomes" id="UP001432060"/>
    </source>
</evidence>
<dbReference type="Gene3D" id="3.30.110.170">
    <property type="entry name" value="Protein of unknown function (DUF541), domain 1"/>
    <property type="match status" value="1"/>
</dbReference>
<dbReference type="InterPro" id="IPR007497">
    <property type="entry name" value="SIMPL/DUF541"/>
</dbReference>
<dbReference type="Gene3D" id="3.30.70.2970">
    <property type="entry name" value="Protein of unknown function (DUF541), domain 2"/>
    <property type="match status" value="1"/>
</dbReference>
<accession>A0ABZ1XV32</accession>
<gene>
    <name evidence="2" type="ORF">OG515_36730</name>
</gene>
<dbReference type="PANTHER" id="PTHR34387:SF1">
    <property type="entry name" value="PERIPLASMIC IMMUNOGENIC PROTEIN"/>
    <property type="match status" value="1"/>
</dbReference>
<feature type="region of interest" description="Disordered" evidence="1">
    <location>
        <begin position="172"/>
        <end position="193"/>
    </location>
</feature>
<dbReference type="RefSeq" id="WP_329404375.1">
    <property type="nucleotide sequence ID" value="NZ_CP109019.1"/>
</dbReference>
<dbReference type="InterPro" id="IPR052022">
    <property type="entry name" value="26kDa_periplasmic_antigen"/>
</dbReference>
<dbReference type="EMBL" id="CP109019">
    <property type="protein sequence ID" value="WUT87364.1"/>
    <property type="molecule type" value="Genomic_DNA"/>
</dbReference>
<organism evidence="2 3">
    <name type="scientific">Streptomyces melanogenes</name>
    <dbReference type="NCBI Taxonomy" id="67326"/>
    <lineage>
        <taxon>Bacteria</taxon>
        <taxon>Bacillati</taxon>
        <taxon>Actinomycetota</taxon>
        <taxon>Actinomycetes</taxon>
        <taxon>Kitasatosporales</taxon>
        <taxon>Streptomycetaceae</taxon>
        <taxon>Streptomyces</taxon>
    </lineage>
</organism>
<dbReference type="PANTHER" id="PTHR34387">
    <property type="entry name" value="SLR1258 PROTEIN"/>
    <property type="match status" value="1"/>
</dbReference>
<proteinExistence type="predicted"/>
<reference evidence="2" key="1">
    <citation type="submission" date="2022-10" db="EMBL/GenBank/DDBJ databases">
        <title>The complete genomes of actinobacterial strains from the NBC collection.</title>
        <authorList>
            <person name="Joergensen T.S."/>
            <person name="Alvarez Arevalo M."/>
            <person name="Sterndorff E.B."/>
            <person name="Faurdal D."/>
            <person name="Vuksanovic O."/>
            <person name="Mourched A.-S."/>
            <person name="Charusanti P."/>
            <person name="Shaw S."/>
            <person name="Blin K."/>
            <person name="Weber T."/>
        </authorList>
    </citation>
    <scope>NUCLEOTIDE SEQUENCE</scope>
    <source>
        <strain evidence="2">NBC_00668</strain>
    </source>
</reference>
<protein>
    <submittedName>
        <fullName evidence="2">SIMPL domain-containing protein</fullName>
    </submittedName>
</protein>